<comment type="caution">
    <text evidence="1">The sequence shown here is derived from an EMBL/GenBank/DDBJ whole genome shotgun (WGS) entry which is preliminary data.</text>
</comment>
<dbReference type="EMBL" id="JABFUD020000018">
    <property type="protein sequence ID" value="KAI5065918.1"/>
    <property type="molecule type" value="Genomic_DNA"/>
</dbReference>
<sequence>MSDCSLLRAAVCACSRPAFLPTGSSRALITRLLICRWRSCVTIKVKAAQETFLDPLNASPPAVWQEVTISSR</sequence>
<keyword evidence="2" id="KW-1185">Reference proteome</keyword>
<dbReference type="AlphaFoldDB" id="A0A9D4Z890"/>
<proteinExistence type="predicted"/>
<name>A0A9D4Z890_ADICA</name>
<gene>
    <name evidence="1" type="ORF">GOP47_0018542</name>
</gene>
<evidence type="ECO:0000313" key="2">
    <source>
        <dbReference type="Proteomes" id="UP000886520"/>
    </source>
</evidence>
<accession>A0A9D4Z890</accession>
<organism evidence="1 2">
    <name type="scientific">Adiantum capillus-veneris</name>
    <name type="common">Maidenhair fern</name>
    <dbReference type="NCBI Taxonomy" id="13818"/>
    <lineage>
        <taxon>Eukaryota</taxon>
        <taxon>Viridiplantae</taxon>
        <taxon>Streptophyta</taxon>
        <taxon>Embryophyta</taxon>
        <taxon>Tracheophyta</taxon>
        <taxon>Polypodiopsida</taxon>
        <taxon>Polypodiidae</taxon>
        <taxon>Polypodiales</taxon>
        <taxon>Pteridineae</taxon>
        <taxon>Pteridaceae</taxon>
        <taxon>Vittarioideae</taxon>
        <taxon>Adiantum</taxon>
    </lineage>
</organism>
<reference evidence="1" key="1">
    <citation type="submission" date="2021-01" db="EMBL/GenBank/DDBJ databases">
        <title>Adiantum capillus-veneris genome.</title>
        <authorList>
            <person name="Fang Y."/>
            <person name="Liao Q."/>
        </authorList>
    </citation>
    <scope>NUCLEOTIDE SEQUENCE</scope>
    <source>
        <strain evidence="1">H3</strain>
        <tissue evidence="1">Leaf</tissue>
    </source>
</reference>
<evidence type="ECO:0000313" key="1">
    <source>
        <dbReference type="EMBL" id="KAI5065918.1"/>
    </source>
</evidence>
<protein>
    <submittedName>
        <fullName evidence="1">Uncharacterized protein</fullName>
    </submittedName>
</protein>
<dbReference type="Proteomes" id="UP000886520">
    <property type="component" value="Chromosome 18"/>
</dbReference>